<accession>A0AAV4Q645</accession>
<proteinExistence type="predicted"/>
<organism evidence="1 2">
    <name type="scientific">Caerostris extrusa</name>
    <name type="common">Bark spider</name>
    <name type="synonym">Caerostris bankana</name>
    <dbReference type="NCBI Taxonomy" id="172846"/>
    <lineage>
        <taxon>Eukaryota</taxon>
        <taxon>Metazoa</taxon>
        <taxon>Ecdysozoa</taxon>
        <taxon>Arthropoda</taxon>
        <taxon>Chelicerata</taxon>
        <taxon>Arachnida</taxon>
        <taxon>Araneae</taxon>
        <taxon>Araneomorphae</taxon>
        <taxon>Entelegynae</taxon>
        <taxon>Araneoidea</taxon>
        <taxon>Araneidae</taxon>
        <taxon>Caerostris</taxon>
    </lineage>
</organism>
<dbReference type="EMBL" id="BPLR01005639">
    <property type="protein sequence ID" value="GIY03894.1"/>
    <property type="molecule type" value="Genomic_DNA"/>
</dbReference>
<keyword evidence="2" id="KW-1185">Reference proteome</keyword>
<evidence type="ECO:0000313" key="1">
    <source>
        <dbReference type="EMBL" id="GIY03894.1"/>
    </source>
</evidence>
<comment type="caution">
    <text evidence="1">The sequence shown here is derived from an EMBL/GenBank/DDBJ whole genome shotgun (WGS) entry which is preliminary data.</text>
</comment>
<dbReference type="AlphaFoldDB" id="A0AAV4Q645"/>
<sequence>MDQEAKCQIDFPTQYSRVTYSGTKESGLPKNSNHEVNARNINVFSSFVHCVTQHTNEGNCIGFVMLSAFEGMNHLCASTRSSLLDSFPQFLILGQNKVTRSPKRLSIKFCFENVS</sequence>
<reference evidence="1 2" key="1">
    <citation type="submission" date="2021-06" db="EMBL/GenBank/DDBJ databases">
        <title>Caerostris extrusa draft genome.</title>
        <authorList>
            <person name="Kono N."/>
            <person name="Arakawa K."/>
        </authorList>
    </citation>
    <scope>NUCLEOTIDE SEQUENCE [LARGE SCALE GENOMIC DNA]</scope>
</reference>
<evidence type="ECO:0000313" key="2">
    <source>
        <dbReference type="Proteomes" id="UP001054945"/>
    </source>
</evidence>
<gene>
    <name evidence="1" type="ORF">CEXT_741591</name>
</gene>
<dbReference type="Proteomes" id="UP001054945">
    <property type="component" value="Unassembled WGS sequence"/>
</dbReference>
<name>A0AAV4Q645_CAEEX</name>
<protein>
    <submittedName>
        <fullName evidence="1">Uncharacterized protein</fullName>
    </submittedName>
</protein>